<feature type="coiled-coil region" evidence="1">
    <location>
        <begin position="77"/>
        <end position="104"/>
    </location>
</feature>
<dbReference type="AlphaFoldDB" id="A0A2V3ITQ0"/>
<evidence type="ECO:0000256" key="1">
    <source>
        <dbReference type="SAM" id="Coils"/>
    </source>
</evidence>
<sequence length="113" mass="12475">MSNPNVSLTAPHQLSQASSPPPTPLVHDTAFVQTVHLQCSAPHDTAPQADHPVKRHGQEEEWLRIHSSLKTVFQSRFGDLVAQNATLRSEIDQLQQRLADITQLHTAMGARLS</sequence>
<reference evidence="3 4" key="1">
    <citation type="journal article" date="2018" name="Mol. Biol. Evol.">
        <title>Analysis of the draft genome of the red seaweed Gracilariopsis chorda provides insights into genome size evolution in Rhodophyta.</title>
        <authorList>
            <person name="Lee J."/>
            <person name="Yang E.C."/>
            <person name="Graf L."/>
            <person name="Yang J.H."/>
            <person name="Qiu H."/>
            <person name="Zel Zion U."/>
            <person name="Chan C.X."/>
            <person name="Stephens T.G."/>
            <person name="Weber A.P.M."/>
            <person name="Boo G.H."/>
            <person name="Boo S.M."/>
            <person name="Kim K.M."/>
            <person name="Shin Y."/>
            <person name="Jung M."/>
            <person name="Lee S.J."/>
            <person name="Yim H.S."/>
            <person name="Lee J.H."/>
            <person name="Bhattacharya D."/>
            <person name="Yoon H.S."/>
        </authorList>
    </citation>
    <scope>NUCLEOTIDE SEQUENCE [LARGE SCALE GENOMIC DNA]</scope>
    <source>
        <strain evidence="3 4">SKKU-2015</strain>
        <tissue evidence="3">Whole body</tissue>
    </source>
</reference>
<protein>
    <submittedName>
        <fullName evidence="3">Uncharacterized protein</fullName>
    </submittedName>
</protein>
<keyword evidence="4" id="KW-1185">Reference proteome</keyword>
<evidence type="ECO:0000313" key="3">
    <source>
        <dbReference type="EMBL" id="PXF45506.1"/>
    </source>
</evidence>
<evidence type="ECO:0000313" key="4">
    <source>
        <dbReference type="Proteomes" id="UP000247409"/>
    </source>
</evidence>
<accession>A0A2V3ITQ0</accession>
<dbReference type="Proteomes" id="UP000247409">
    <property type="component" value="Unassembled WGS sequence"/>
</dbReference>
<evidence type="ECO:0000256" key="2">
    <source>
        <dbReference type="SAM" id="MobiDB-lite"/>
    </source>
</evidence>
<organism evidence="3 4">
    <name type="scientific">Gracilariopsis chorda</name>
    <dbReference type="NCBI Taxonomy" id="448386"/>
    <lineage>
        <taxon>Eukaryota</taxon>
        <taxon>Rhodophyta</taxon>
        <taxon>Florideophyceae</taxon>
        <taxon>Rhodymeniophycidae</taxon>
        <taxon>Gracilariales</taxon>
        <taxon>Gracilariaceae</taxon>
        <taxon>Gracilariopsis</taxon>
    </lineage>
</organism>
<comment type="caution">
    <text evidence="3">The sequence shown here is derived from an EMBL/GenBank/DDBJ whole genome shotgun (WGS) entry which is preliminary data.</text>
</comment>
<keyword evidence="1" id="KW-0175">Coiled coil</keyword>
<gene>
    <name evidence="3" type="ORF">BWQ96_04708</name>
</gene>
<name>A0A2V3ITQ0_9FLOR</name>
<dbReference type="EMBL" id="NBIV01000059">
    <property type="protein sequence ID" value="PXF45506.1"/>
    <property type="molecule type" value="Genomic_DNA"/>
</dbReference>
<feature type="compositionally biased region" description="Polar residues" evidence="2">
    <location>
        <begin position="1"/>
        <end position="18"/>
    </location>
</feature>
<feature type="region of interest" description="Disordered" evidence="2">
    <location>
        <begin position="1"/>
        <end position="26"/>
    </location>
</feature>
<proteinExistence type="predicted"/>